<dbReference type="Proteomes" id="UP000287651">
    <property type="component" value="Unassembled WGS sequence"/>
</dbReference>
<proteinExistence type="predicted"/>
<dbReference type="EMBL" id="AMZH03004322">
    <property type="protein sequence ID" value="RRT69499.1"/>
    <property type="molecule type" value="Genomic_DNA"/>
</dbReference>
<evidence type="ECO:0000313" key="3">
    <source>
        <dbReference type="Proteomes" id="UP000287651"/>
    </source>
</evidence>
<dbReference type="AlphaFoldDB" id="A0A426ZZQ1"/>
<feature type="region of interest" description="Disordered" evidence="1">
    <location>
        <begin position="1"/>
        <end position="37"/>
    </location>
</feature>
<gene>
    <name evidence="2" type="ORF">B296_00023773</name>
</gene>
<name>A0A426ZZQ1_ENSVE</name>
<accession>A0A426ZZQ1</accession>
<feature type="compositionally biased region" description="Basic residues" evidence="1">
    <location>
        <begin position="1"/>
        <end position="16"/>
    </location>
</feature>
<evidence type="ECO:0000313" key="2">
    <source>
        <dbReference type="EMBL" id="RRT69499.1"/>
    </source>
</evidence>
<organism evidence="2 3">
    <name type="scientific">Ensete ventricosum</name>
    <name type="common">Abyssinian banana</name>
    <name type="synonym">Musa ensete</name>
    <dbReference type="NCBI Taxonomy" id="4639"/>
    <lineage>
        <taxon>Eukaryota</taxon>
        <taxon>Viridiplantae</taxon>
        <taxon>Streptophyta</taxon>
        <taxon>Embryophyta</taxon>
        <taxon>Tracheophyta</taxon>
        <taxon>Spermatophyta</taxon>
        <taxon>Magnoliopsida</taxon>
        <taxon>Liliopsida</taxon>
        <taxon>Zingiberales</taxon>
        <taxon>Musaceae</taxon>
        <taxon>Ensete</taxon>
    </lineage>
</organism>
<comment type="caution">
    <text evidence="2">The sequence shown here is derived from an EMBL/GenBank/DDBJ whole genome shotgun (WGS) entry which is preliminary data.</text>
</comment>
<evidence type="ECO:0000256" key="1">
    <source>
        <dbReference type="SAM" id="MobiDB-lite"/>
    </source>
</evidence>
<reference evidence="2 3" key="1">
    <citation type="journal article" date="2014" name="Agronomy (Basel)">
        <title>A Draft Genome Sequence for Ensete ventricosum, the Drought-Tolerant Tree Against Hunger.</title>
        <authorList>
            <person name="Harrison J."/>
            <person name="Moore K.A."/>
            <person name="Paszkiewicz K."/>
            <person name="Jones T."/>
            <person name="Grant M."/>
            <person name="Ambacheew D."/>
            <person name="Muzemil S."/>
            <person name="Studholme D.J."/>
        </authorList>
    </citation>
    <scope>NUCLEOTIDE SEQUENCE [LARGE SCALE GENOMIC DNA]</scope>
</reference>
<sequence length="134" mass="14259">MRRLRGRWRATKRATKHRTEERELRSRGSTMTTAPGNAAATRALVSSAAFRLLAGSTSLAPRIARTRAVSAPIPDGSLTGDDRCDGAEVRGRCCDLLACGSGAKPAGTGGTNQNTVEQVLGMDANKEDDMMRNL</sequence>
<protein>
    <submittedName>
        <fullName evidence="2">Uncharacterized protein</fullName>
    </submittedName>
</protein>
<feature type="compositionally biased region" description="Basic and acidic residues" evidence="1">
    <location>
        <begin position="17"/>
        <end position="26"/>
    </location>
</feature>